<evidence type="ECO:0000313" key="1">
    <source>
        <dbReference type="Proteomes" id="UP000694865"/>
    </source>
</evidence>
<evidence type="ECO:0000313" key="2">
    <source>
        <dbReference type="RefSeq" id="XP_006825780.1"/>
    </source>
</evidence>
<dbReference type="InterPro" id="IPR010281">
    <property type="entry name" value="DUF885"/>
</dbReference>
<sequence length="581" mass="67903">MADSRRTAARKLADDFWEWRIKESPEFATMAGFHDYDDQLDDHSLDSFERRQTDCRSFLSRINDVMNGTQNAEDEMNMLILKSDIKMYLEGMRYKGYLYPVNFLEGPHLDFEKTVSYMKFNTLADYEKLTSRLEKFPTQMDQIISLLKQGIKEKRTNNQYSMNGVISQLDDILKVDAKDSGFYEPFSKLSDVATIDEQRKQQLESHGLSLIKENVMNSFVKLRTFLSQEYMKHLRPEIGCSTLPDGKEHYAQVLKFHITCDLTPQRVHDIGIEEVTRIRQNMDKVIKKVGFEGNFNDFLEFLKSDEQFYYKNKDELMAGYSDIVNNKIRPLLPRLFQNIPHLALELKATPEKEKNSPAAYYYAPSEDGSRPGTFYVNCNNVTNQPKYEMIALSLHEGEPGHHLQGAYSLEMRDMPGFRRFLEDRHYYEPPSRFGMNTAFIEGWGLYSEYLGEELGLYEDDPYSLFGRYSMEILRACRLVVDTGMHYMGWSRDKAVDYMDENTAMAKHNVRTEIDRYITWPGQACAYKIGELKIKELREKAQKELGERFDVRDFHEAFLSCGFVSISVLEQVIDDYIKKTKE</sequence>
<dbReference type="GeneID" id="102808491"/>
<protein>
    <submittedName>
        <fullName evidence="2">Uncharacterized protein LOC102808491</fullName>
    </submittedName>
</protein>
<gene>
    <name evidence="2" type="primary">LOC102808491</name>
</gene>
<dbReference type="Proteomes" id="UP000694865">
    <property type="component" value="Unplaced"/>
</dbReference>
<keyword evidence="1" id="KW-1185">Reference proteome</keyword>
<dbReference type="PANTHER" id="PTHR33361:SF2">
    <property type="entry name" value="DUF885 DOMAIN-CONTAINING PROTEIN"/>
    <property type="match status" value="1"/>
</dbReference>
<dbReference type="PANTHER" id="PTHR33361">
    <property type="entry name" value="GLR0591 PROTEIN"/>
    <property type="match status" value="1"/>
</dbReference>
<dbReference type="Pfam" id="PF05960">
    <property type="entry name" value="DUF885"/>
    <property type="match status" value="1"/>
</dbReference>
<reference evidence="2" key="1">
    <citation type="submission" date="2025-08" db="UniProtKB">
        <authorList>
            <consortium name="RefSeq"/>
        </authorList>
    </citation>
    <scope>IDENTIFICATION</scope>
    <source>
        <tissue evidence="2">Testes</tissue>
    </source>
</reference>
<dbReference type="RefSeq" id="XP_006825780.1">
    <property type="nucleotide sequence ID" value="XM_006825717.1"/>
</dbReference>
<name>A0ABM0N0I9_SACKO</name>
<proteinExistence type="predicted"/>
<accession>A0ABM0N0I9</accession>
<organism evidence="1 2">
    <name type="scientific">Saccoglossus kowalevskii</name>
    <name type="common">Acorn worm</name>
    <dbReference type="NCBI Taxonomy" id="10224"/>
    <lineage>
        <taxon>Eukaryota</taxon>
        <taxon>Metazoa</taxon>
        <taxon>Hemichordata</taxon>
        <taxon>Enteropneusta</taxon>
        <taxon>Harrimaniidae</taxon>
        <taxon>Saccoglossus</taxon>
    </lineage>
</organism>